<keyword evidence="2" id="KW-1185">Reference proteome</keyword>
<dbReference type="Proteomes" id="UP000499080">
    <property type="component" value="Unassembled WGS sequence"/>
</dbReference>
<gene>
    <name evidence="1" type="ORF">AVEN_150336_1</name>
</gene>
<proteinExistence type="predicted"/>
<accession>A0A4Y2VA14</accession>
<evidence type="ECO:0000313" key="1">
    <source>
        <dbReference type="EMBL" id="GBO20936.1"/>
    </source>
</evidence>
<dbReference type="EMBL" id="BGPR01044206">
    <property type="protein sequence ID" value="GBO20936.1"/>
    <property type="molecule type" value="Genomic_DNA"/>
</dbReference>
<sequence>MPNSSAPIGHLESKVPGFYPLSPTQTFGEVEFSKLNCNHGLEGQNPHLIRSLEISHTMSRYEGQNPSFNRGLWKKSHTVMPWVWKVRNPHLIEVFGNIPYYLGYGRSKLLI</sequence>
<evidence type="ECO:0000313" key="2">
    <source>
        <dbReference type="Proteomes" id="UP000499080"/>
    </source>
</evidence>
<reference evidence="1 2" key="1">
    <citation type="journal article" date="2019" name="Sci. Rep.">
        <title>Orb-weaving spider Araneus ventricosus genome elucidates the spidroin gene catalogue.</title>
        <authorList>
            <person name="Kono N."/>
            <person name="Nakamura H."/>
            <person name="Ohtoshi R."/>
            <person name="Moran D.A.P."/>
            <person name="Shinohara A."/>
            <person name="Yoshida Y."/>
            <person name="Fujiwara M."/>
            <person name="Mori M."/>
            <person name="Tomita M."/>
            <person name="Arakawa K."/>
        </authorList>
    </citation>
    <scope>NUCLEOTIDE SEQUENCE [LARGE SCALE GENOMIC DNA]</scope>
</reference>
<comment type="caution">
    <text evidence="1">The sequence shown here is derived from an EMBL/GenBank/DDBJ whole genome shotgun (WGS) entry which is preliminary data.</text>
</comment>
<name>A0A4Y2VA14_ARAVE</name>
<protein>
    <submittedName>
        <fullName evidence="1">Uncharacterized protein</fullName>
    </submittedName>
</protein>
<dbReference type="AlphaFoldDB" id="A0A4Y2VA14"/>
<organism evidence="1 2">
    <name type="scientific">Araneus ventricosus</name>
    <name type="common">Orbweaver spider</name>
    <name type="synonym">Epeira ventricosa</name>
    <dbReference type="NCBI Taxonomy" id="182803"/>
    <lineage>
        <taxon>Eukaryota</taxon>
        <taxon>Metazoa</taxon>
        <taxon>Ecdysozoa</taxon>
        <taxon>Arthropoda</taxon>
        <taxon>Chelicerata</taxon>
        <taxon>Arachnida</taxon>
        <taxon>Araneae</taxon>
        <taxon>Araneomorphae</taxon>
        <taxon>Entelegynae</taxon>
        <taxon>Araneoidea</taxon>
        <taxon>Araneidae</taxon>
        <taxon>Araneus</taxon>
    </lineage>
</organism>